<feature type="transmembrane region" description="Helical" evidence="7">
    <location>
        <begin position="31"/>
        <end position="54"/>
    </location>
</feature>
<keyword evidence="4" id="KW-0677">Repeat</keyword>
<dbReference type="InterPro" id="IPR000276">
    <property type="entry name" value="GPCR_Rhodpsn"/>
</dbReference>
<keyword evidence="6 7" id="KW-0472">Membrane</keyword>
<dbReference type="KEGG" id="nve:5504494"/>
<protein>
    <recommendedName>
        <fullName evidence="8">G-protein coupled receptors family 1 profile domain-containing protein</fullName>
    </recommendedName>
</protein>
<keyword evidence="5 7" id="KW-1133">Transmembrane helix</keyword>
<dbReference type="AlphaFoldDB" id="A7SSM4"/>
<dbReference type="HOGENOM" id="CLU_1264385_0_0_1"/>
<accession>A7SSM4</accession>
<proteinExistence type="predicted"/>
<feature type="non-terminal residue" evidence="9">
    <location>
        <position position="1"/>
    </location>
</feature>
<dbReference type="Pfam" id="PF00001">
    <property type="entry name" value="7tm_1"/>
    <property type="match status" value="1"/>
</dbReference>
<dbReference type="PROSITE" id="PS50262">
    <property type="entry name" value="G_PROTEIN_RECEP_F1_2"/>
    <property type="match status" value="1"/>
</dbReference>
<dbReference type="GO" id="GO:0008528">
    <property type="term" value="F:G protein-coupled peptide receptor activity"/>
    <property type="evidence" value="ECO:0000318"/>
    <property type="project" value="GO_Central"/>
</dbReference>
<evidence type="ECO:0000256" key="6">
    <source>
        <dbReference type="ARBA" id="ARBA00023136"/>
    </source>
</evidence>
<dbReference type="Gene3D" id="1.20.1070.10">
    <property type="entry name" value="Rhodopsin 7-helix transmembrane proteins"/>
    <property type="match status" value="1"/>
</dbReference>
<feature type="domain" description="G-protein coupled receptors family 1 profile" evidence="8">
    <location>
        <begin position="10"/>
        <end position="219"/>
    </location>
</feature>
<evidence type="ECO:0000256" key="4">
    <source>
        <dbReference type="ARBA" id="ARBA00022737"/>
    </source>
</evidence>
<dbReference type="GO" id="GO:0007189">
    <property type="term" value="P:adenylate cyclase-activating G protein-coupled receptor signaling pathway"/>
    <property type="evidence" value="ECO:0000318"/>
    <property type="project" value="GO_Central"/>
</dbReference>
<reference evidence="9 10" key="1">
    <citation type="journal article" date="2007" name="Science">
        <title>Sea anemone genome reveals ancestral eumetazoan gene repertoire and genomic organization.</title>
        <authorList>
            <person name="Putnam N.H."/>
            <person name="Srivastava M."/>
            <person name="Hellsten U."/>
            <person name="Dirks B."/>
            <person name="Chapman J."/>
            <person name="Salamov A."/>
            <person name="Terry A."/>
            <person name="Shapiro H."/>
            <person name="Lindquist E."/>
            <person name="Kapitonov V.V."/>
            <person name="Jurka J."/>
            <person name="Genikhovich G."/>
            <person name="Grigoriev I.V."/>
            <person name="Lucas S.M."/>
            <person name="Steele R.E."/>
            <person name="Finnerty J.R."/>
            <person name="Technau U."/>
            <person name="Martindale M.Q."/>
            <person name="Rokhsar D.S."/>
        </authorList>
    </citation>
    <scope>NUCLEOTIDE SEQUENCE [LARGE SCALE GENOMIC DNA]</scope>
    <source>
        <strain evidence="10">CH2 X CH6</strain>
    </source>
</reference>
<dbReference type="InParanoid" id="A7SSM4"/>
<evidence type="ECO:0000256" key="3">
    <source>
        <dbReference type="ARBA" id="ARBA00022692"/>
    </source>
</evidence>
<feature type="transmembrane region" description="Helical" evidence="7">
    <location>
        <begin position="164"/>
        <end position="185"/>
    </location>
</feature>
<evidence type="ECO:0000313" key="9">
    <source>
        <dbReference type="EMBL" id="EDO33311.1"/>
    </source>
</evidence>
<organism evidence="9 10">
    <name type="scientific">Nematostella vectensis</name>
    <name type="common">Starlet sea anemone</name>
    <dbReference type="NCBI Taxonomy" id="45351"/>
    <lineage>
        <taxon>Eukaryota</taxon>
        <taxon>Metazoa</taxon>
        <taxon>Cnidaria</taxon>
        <taxon>Anthozoa</taxon>
        <taxon>Hexacorallia</taxon>
        <taxon>Actiniaria</taxon>
        <taxon>Edwardsiidae</taxon>
        <taxon>Nematostella</taxon>
    </lineage>
</organism>
<dbReference type="InterPro" id="IPR017452">
    <property type="entry name" value="GPCR_Rhodpsn_7TM"/>
</dbReference>
<evidence type="ECO:0000313" key="10">
    <source>
        <dbReference type="Proteomes" id="UP000001593"/>
    </source>
</evidence>
<evidence type="ECO:0000256" key="7">
    <source>
        <dbReference type="SAM" id="Phobius"/>
    </source>
</evidence>
<gene>
    <name evidence="9" type="ORF">NEMVEDRAFT_v1g18804</name>
</gene>
<dbReference type="EMBL" id="DS469779">
    <property type="protein sequence ID" value="EDO33311.1"/>
    <property type="molecule type" value="Genomic_DNA"/>
</dbReference>
<dbReference type="PANTHER" id="PTHR24372">
    <property type="entry name" value="GLYCOPROTEIN HORMONE RECEPTOR"/>
    <property type="match status" value="1"/>
</dbReference>
<feature type="non-terminal residue" evidence="9">
    <location>
        <position position="219"/>
    </location>
</feature>
<dbReference type="PhylomeDB" id="A7SSM4"/>
<keyword evidence="2" id="KW-0433">Leucine-rich repeat</keyword>
<evidence type="ECO:0000256" key="1">
    <source>
        <dbReference type="ARBA" id="ARBA00004370"/>
    </source>
</evidence>
<dbReference type="SUPFAM" id="SSF81321">
    <property type="entry name" value="Family A G protein-coupled receptor-like"/>
    <property type="match status" value="1"/>
</dbReference>
<keyword evidence="10" id="KW-1185">Reference proteome</keyword>
<comment type="subcellular location">
    <subcellularLocation>
        <location evidence="1">Membrane</location>
    </subcellularLocation>
</comment>
<evidence type="ECO:0000256" key="2">
    <source>
        <dbReference type="ARBA" id="ARBA00022614"/>
    </source>
</evidence>
<dbReference type="Proteomes" id="UP000001593">
    <property type="component" value="Unassembled WGS sequence"/>
</dbReference>
<dbReference type="PANTHER" id="PTHR24372:SF77">
    <property type="entry name" value="G-PROTEIN COUPLED RECEPTORS FAMILY 1 PROFILE DOMAIN-CONTAINING PROTEIN"/>
    <property type="match status" value="1"/>
</dbReference>
<dbReference type="eggNOG" id="KOG2087">
    <property type="taxonomic scope" value="Eukaryota"/>
</dbReference>
<evidence type="ECO:0000259" key="8">
    <source>
        <dbReference type="PROSITE" id="PS50262"/>
    </source>
</evidence>
<keyword evidence="3 7" id="KW-0812">Transmembrane</keyword>
<dbReference type="GO" id="GO:0009755">
    <property type="term" value="P:hormone-mediated signaling pathway"/>
    <property type="evidence" value="ECO:0000318"/>
    <property type="project" value="GO_Central"/>
</dbReference>
<dbReference type="GO" id="GO:0005886">
    <property type="term" value="C:plasma membrane"/>
    <property type="evidence" value="ECO:0000318"/>
    <property type="project" value="GO_Central"/>
</dbReference>
<name>A7SSM4_NEMVE</name>
<sequence length="219" mass="24479">YILGIVAIALNLTVAITICVKKALHTPSFILISNLALCDLVFGIYTILIARYTVYELIINSNHYPGTDTFINKYCNSMGILFTAAQMTAVPTSFVATLERFCSIIWCMNPDRRIRKKVAIRLSVLFWVISLTFALIPLLKIESLIYHGEYTCMLPFGDLSKLSLITQTVAIFLALVYMISIFLYVPIYKTVQSANATAGIKRKGTLAKNIAIMITTNFL</sequence>
<evidence type="ECO:0000256" key="5">
    <source>
        <dbReference type="ARBA" id="ARBA00022989"/>
    </source>
</evidence>
<feature type="transmembrane region" description="Helical" evidence="7">
    <location>
        <begin position="118"/>
        <end position="139"/>
    </location>
</feature>